<reference evidence="2" key="1">
    <citation type="journal article" date="2014" name="Proc. Natl. Acad. Sci. U.S.A.">
        <title>Extensive sampling of basidiomycete genomes demonstrates inadequacy of the white-rot/brown-rot paradigm for wood decay fungi.</title>
        <authorList>
            <person name="Riley R."/>
            <person name="Salamov A.A."/>
            <person name="Brown D.W."/>
            <person name="Nagy L.G."/>
            <person name="Floudas D."/>
            <person name="Held B.W."/>
            <person name="Levasseur A."/>
            <person name="Lombard V."/>
            <person name="Morin E."/>
            <person name="Otillar R."/>
            <person name="Lindquist E.A."/>
            <person name="Sun H."/>
            <person name="LaButti K.M."/>
            <person name="Schmutz J."/>
            <person name="Jabbour D."/>
            <person name="Luo H."/>
            <person name="Baker S.E."/>
            <person name="Pisabarro A.G."/>
            <person name="Walton J.D."/>
            <person name="Blanchette R.A."/>
            <person name="Henrissat B."/>
            <person name="Martin F."/>
            <person name="Cullen D."/>
            <person name="Hibbett D.S."/>
            <person name="Grigoriev I.V."/>
        </authorList>
    </citation>
    <scope>NUCLEOTIDE SEQUENCE [LARGE SCALE GENOMIC DNA]</scope>
    <source>
        <strain evidence="2">FD-172 SS1</strain>
    </source>
</reference>
<dbReference type="OrthoDB" id="3069483at2759"/>
<gene>
    <name evidence="1" type="ORF">BOTBODRAFT_543804</name>
</gene>
<dbReference type="HOGENOM" id="CLU_1427771_0_0_1"/>
<organism evidence="1 2">
    <name type="scientific">Botryobasidium botryosum (strain FD-172 SS1)</name>
    <dbReference type="NCBI Taxonomy" id="930990"/>
    <lineage>
        <taxon>Eukaryota</taxon>
        <taxon>Fungi</taxon>
        <taxon>Dikarya</taxon>
        <taxon>Basidiomycota</taxon>
        <taxon>Agaricomycotina</taxon>
        <taxon>Agaricomycetes</taxon>
        <taxon>Cantharellales</taxon>
        <taxon>Botryobasidiaceae</taxon>
        <taxon>Botryobasidium</taxon>
    </lineage>
</organism>
<dbReference type="AlphaFoldDB" id="A0A067MQB2"/>
<proteinExistence type="predicted"/>
<evidence type="ECO:0000313" key="1">
    <source>
        <dbReference type="EMBL" id="KDQ17918.1"/>
    </source>
</evidence>
<dbReference type="Proteomes" id="UP000027195">
    <property type="component" value="Unassembled WGS sequence"/>
</dbReference>
<dbReference type="InParanoid" id="A0A067MQB2"/>
<dbReference type="InterPro" id="IPR027796">
    <property type="entry name" value="OTT_1508_deam-like"/>
</dbReference>
<evidence type="ECO:0000313" key="2">
    <source>
        <dbReference type="Proteomes" id="UP000027195"/>
    </source>
</evidence>
<sequence length="190" mass="21440">MEDINATIRAHVDITNKEKYEAVVKDLIEKATIPREINIELNAHCECSLLAYHLQRPGTTPLPYIGVSKPLCFACRTLFELYNMHARGFGQIPFDFTGGRGKVYLGWTFLCVDSAPQPVISLVEKAREAMIEKIEDSIRNHVREQVQKKVVSNSVVARLGIRSPQTQALLDEGFERAAKRMGLTLTRERA</sequence>
<accession>A0A067MQB2</accession>
<dbReference type="EMBL" id="KL198022">
    <property type="protein sequence ID" value="KDQ17918.1"/>
    <property type="molecule type" value="Genomic_DNA"/>
</dbReference>
<dbReference type="Pfam" id="PF14441">
    <property type="entry name" value="OTT_1508_deam"/>
    <property type="match status" value="1"/>
</dbReference>
<keyword evidence="2" id="KW-1185">Reference proteome</keyword>
<protein>
    <submittedName>
        <fullName evidence="1">Uncharacterized protein</fullName>
    </submittedName>
</protein>
<name>A0A067MQB2_BOTB1</name>